<gene>
    <name evidence="1" type="ORF">SAMN04488057_105120</name>
</gene>
<accession>A0A1M7N7Y7</accession>
<dbReference type="Gene3D" id="3.40.50.10600">
    <property type="entry name" value="SpoIIaa-like domains"/>
    <property type="match status" value="1"/>
</dbReference>
<keyword evidence="2" id="KW-1185">Reference proteome</keyword>
<proteinExistence type="predicted"/>
<dbReference type="STRING" id="388280.SAMN04488057_105120"/>
<dbReference type="AlphaFoldDB" id="A0A1M7N7Y7"/>
<evidence type="ECO:0000313" key="2">
    <source>
        <dbReference type="Proteomes" id="UP000184513"/>
    </source>
</evidence>
<dbReference type="Pfam" id="PF11964">
    <property type="entry name" value="SpoIIAA-like"/>
    <property type="match status" value="1"/>
</dbReference>
<reference evidence="1 2" key="1">
    <citation type="submission" date="2016-11" db="EMBL/GenBank/DDBJ databases">
        <authorList>
            <person name="Jaros S."/>
            <person name="Januszkiewicz K."/>
            <person name="Wedrychowicz H."/>
        </authorList>
    </citation>
    <scope>NUCLEOTIDE SEQUENCE [LARGE SCALE GENOMIC DNA]</scope>
    <source>
        <strain evidence="1 2">CGMCC 1.6102</strain>
    </source>
</reference>
<dbReference type="OrthoDB" id="9811577at2"/>
<name>A0A1M7N7Y7_9BACT</name>
<dbReference type="RefSeq" id="WP_073094370.1">
    <property type="nucleotide sequence ID" value="NZ_FRCY01000005.1"/>
</dbReference>
<sequence>MLLILGPTEGKIVAIKVMENITHEDYGKLLPLLNNKVSSNGEALLYMEMEEFDLTAFLCFWEEMKFDTSHFNSISKIALIGNVDWKNPRMELIAKLGFQQVRYFVPSEKQLALTWLANQSANRNLSGERSALGA</sequence>
<protein>
    <submittedName>
        <fullName evidence="1">SpoIIAA-like</fullName>
    </submittedName>
</protein>
<organism evidence="1 2">
    <name type="scientific">Cyclobacterium lianum</name>
    <dbReference type="NCBI Taxonomy" id="388280"/>
    <lineage>
        <taxon>Bacteria</taxon>
        <taxon>Pseudomonadati</taxon>
        <taxon>Bacteroidota</taxon>
        <taxon>Cytophagia</taxon>
        <taxon>Cytophagales</taxon>
        <taxon>Cyclobacteriaceae</taxon>
        <taxon>Cyclobacterium</taxon>
    </lineage>
</organism>
<dbReference type="InterPro" id="IPR036513">
    <property type="entry name" value="STAS_dom_sf"/>
</dbReference>
<dbReference type="EMBL" id="FRCY01000005">
    <property type="protein sequence ID" value="SHM99682.1"/>
    <property type="molecule type" value="Genomic_DNA"/>
</dbReference>
<evidence type="ECO:0000313" key="1">
    <source>
        <dbReference type="EMBL" id="SHM99682.1"/>
    </source>
</evidence>
<dbReference type="InterPro" id="IPR021866">
    <property type="entry name" value="SpoIIAA-like"/>
</dbReference>
<dbReference type="Proteomes" id="UP000184513">
    <property type="component" value="Unassembled WGS sequence"/>
</dbReference>
<dbReference type="SUPFAM" id="SSF52091">
    <property type="entry name" value="SpoIIaa-like"/>
    <property type="match status" value="1"/>
</dbReference>
<dbReference type="InterPro" id="IPR038396">
    <property type="entry name" value="SpoIIAA-like_sf"/>
</dbReference>